<proteinExistence type="inferred from homology"/>
<keyword evidence="9" id="KW-1185">Reference proteome</keyword>
<dbReference type="PROSITE" id="PS00070">
    <property type="entry name" value="ALDEHYDE_DEHYDR_CYS"/>
    <property type="match status" value="1"/>
</dbReference>
<feature type="domain" description="Aldehyde dehydrogenase" evidence="7">
    <location>
        <begin position="7"/>
        <end position="446"/>
    </location>
</feature>
<evidence type="ECO:0000256" key="1">
    <source>
        <dbReference type="ARBA" id="ARBA00009986"/>
    </source>
</evidence>
<comment type="similarity">
    <text evidence="1 6">Belongs to the aldehyde dehydrogenase family.</text>
</comment>
<dbReference type="InterPro" id="IPR016161">
    <property type="entry name" value="Ald_DH/histidinol_DH"/>
</dbReference>
<dbReference type="Gene3D" id="3.40.309.10">
    <property type="entry name" value="Aldehyde Dehydrogenase, Chain A, domain 2"/>
    <property type="match status" value="1"/>
</dbReference>
<dbReference type="FunFam" id="3.40.605.10:FF:000001">
    <property type="entry name" value="Aldehyde dehydrogenase 1"/>
    <property type="match status" value="1"/>
</dbReference>
<comment type="caution">
    <text evidence="8">The sequence shown here is derived from an EMBL/GenBank/DDBJ whole genome shotgun (WGS) entry which is preliminary data.</text>
</comment>
<evidence type="ECO:0000313" key="8">
    <source>
        <dbReference type="EMBL" id="KAF9886961.1"/>
    </source>
</evidence>
<accession>A0AAD4GRW0</accession>
<gene>
    <name evidence="8" type="ORF">FE257_010702</name>
</gene>
<dbReference type="EMBL" id="VCAU01000069">
    <property type="protein sequence ID" value="KAF9886961.1"/>
    <property type="molecule type" value="Genomic_DNA"/>
</dbReference>
<dbReference type="InterPro" id="IPR016163">
    <property type="entry name" value="Ald_DH_C"/>
</dbReference>
<organism evidence="8 9">
    <name type="scientific">Aspergillus nanangensis</name>
    <dbReference type="NCBI Taxonomy" id="2582783"/>
    <lineage>
        <taxon>Eukaryota</taxon>
        <taxon>Fungi</taxon>
        <taxon>Dikarya</taxon>
        <taxon>Ascomycota</taxon>
        <taxon>Pezizomycotina</taxon>
        <taxon>Eurotiomycetes</taxon>
        <taxon>Eurotiomycetidae</taxon>
        <taxon>Eurotiales</taxon>
        <taxon>Aspergillaceae</taxon>
        <taxon>Aspergillus</taxon>
        <taxon>Aspergillus subgen. Circumdati</taxon>
    </lineage>
</organism>
<protein>
    <recommendedName>
        <fullName evidence="3">aldehyde dehydrogenase (NAD(+))</fullName>
        <ecNumber evidence="3">1.2.1.3</ecNumber>
    </recommendedName>
</protein>
<dbReference type="GO" id="GO:0004029">
    <property type="term" value="F:aldehyde dehydrogenase (NAD+) activity"/>
    <property type="evidence" value="ECO:0007669"/>
    <property type="project" value="UniProtKB-EC"/>
</dbReference>
<dbReference type="FunFam" id="3.40.605.10:FF:000026">
    <property type="entry name" value="Aldehyde dehydrogenase, putative"/>
    <property type="match status" value="1"/>
</dbReference>
<dbReference type="InterPro" id="IPR016162">
    <property type="entry name" value="Ald_DH_N"/>
</dbReference>
<dbReference type="InterPro" id="IPR029510">
    <property type="entry name" value="Ald_DH_CS_GLU"/>
</dbReference>
<evidence type="ECO:0000256" key="4">
    <source>
        <dbReference type="ARBA" id="ARBA00049194"/>
    </source>
</evidence>
<dbReference type="PANTHER" id="PTHR11699">
    <property type="entry name" value="ALDEHYDE DEHYDROGENASE-RELATED"/>
    <property type="match status" value="1"/>
</dbReference>
<sequence length="452" mass="48206">MFFSVCDDVHVALEDDVNTAVLAAQKAFPSWAAILSNDRAKILWKFDDLIEQHADELADLEALCGGKPKGVFKGFEIPMTSGAWRYYAGWCDKLEGGSFPQDNGFMKIVRREPIGVCAAINAFNGPLVMTALKGAPALAAGNTIIIKSSEKSPLSSIYLGKLANEAGIPPGVINFISGAGPTGALLASHMDIRKISFTGSTGTGKRIAQAAAASNLKKVSLELGGKSPSIVFADANLDIAVKWCTQGVVGNSGQVCIASSRVYVHESIRDRFVDALKAAFEASQAGFGDPSDANTHLPPLIDNLQFERVSKIIEEGKRENTLVTGGCRLFSEGCWVAPTIFVDPSPNANVYKNEIFGPVVVVSTFTDEDEVMTRANATEFGLSGAVFSQDVNRALRVASKIQSGMACVNCCAMLDITVPFGGYKQSGWGREMGKAGIESYTETKTVLVNMTY</sequence>
<dbReference type="SUPFAM" id="SSF53720">
    <property type="entry name" value="ALDH-like"/>
    <property type="match status" value="1"/>
</dbReference>
<dbReference type="Pfam" id="PF00171">
    <property type="entry name" value="Aldedh"/>
    <property type="match status" value="1"/>
</dbReference>
<dbReference type="FunFam" id="3.40.309.10:FF:000012">
    <property type="entry name" value="Betaine aldehyde dehydrogenase"/>
    <property type="match status" value="1"/>
</dbReference>
<dbReference type="EC" id="1.2.1.3" evidence="3"/>
<dbReference type="GO" id="GO:0046394">
    <property type="term" value="P:carboxylic acid biosynthetic process"/>
    <property type="evidence" value="ECO:0007669"/>
    <property type="project" value="UniProtKB-ARBA"/>
</dbReference>
<evidence type="ECO:0000256" key="2">
    <source>
        <dbReference type="ARBA" id="ARBA00023002"/>
    </source>
</evidence>
<evidence type="ECO:0000256" key="6">
    <source>
        <dbReference type="RuleBase" id="RU003345"/>
    </source>
</evidence>
<comment type="catalytic activity">
    <reaction evidence="4">
        <text>an aldehyde + NAD(+) + H2O = a carboxylate + NADH + 2 H(+)</text>
        <dbReference type="Rhea" id="RHEA:16185"/>
        <dbReference type="ChEBI" id="CHEBI:15377"/>
        <dbReference type="ChEBI" id="CHEBI:15378"/>
        <dbReference type="ChEBI" id="CHEBI:17478"/>
        <dbReference type="ChEBI" id="CHEBI:29067"/>
        <dbReference type="ChEBI" id="CHEBI:57540"/>
        <dbReference type="ChEBI" id="CHEBI:57945"/>
        <dbReference type="EC" id="1.2.1.3"/>
    </reaction>
</comment>
<evidence type="ECO:0000256" key="3">
    <source>
        <dbReference type="ARBA" id="ARBA00024226"/>
    </source>
</evidence>
<dbReference type="Proteomes" id="UP001194746">
    <property type="component" value="Unassembled WGS sequence"/>
</dbReference>
<name>A0AAD4GRW0_ASPNN</name>
<dbReference type="InterPro" id="IPR016160">
    <property type="entry name" value="Ald_DH_CS_CYS"/>
</dbReference>
<evidence type="ECO:0000259" key="7">
    <source>
        <dbReference type="Pfam" id="PF00171"/>
    </source>
</evidence>
<evidence type="ECO:0000313" key="9">
    <source>
        <dbReference type="Proteomes" id="UP001194746"/>
    </source>
</evidence>
<keyword evidence="2 6" id="KW-0560">Oxidoreductase</keyword>
<dbReference type="PROSITE" id="PS00687">
    <property type="entry name" value="ALDEHYDE_DEHYDR_GLU"/>
    <property type="match status" value="1"/>
</dbReference>
<evidence type="ECO:0000256" key="5">
    <source>
        <dbReference type="PROSITE-ProRule" id="PRU10007"/>
    </source>
</evidence>
<reference evidence="8" key="2">
    <citation type="submission" date="2020-02" db="EMBL/GenBank/DDBJ databases">
        <authorList>
            <person name="Gilchrist C.L.M."/>
            <person name="Chooi Y.-H."/>
        </authorList>
    </citation>
    <scope>NUCLEOTIDE SEQUENCE</scope>
    <source>
        <strain evidence="8">MST-FP2251</strain>
    </source>
</reference>
<reference evidence="8" key="1">
    <citation type="journal article" date="2019" name="Beilstein J. Org. Chem.">
        <title>Nanangenines: drimane sesquiterpenoids as the dominant metabolite cohort of a novel Australian fungus, Aspergillus nanangensis.</title>
        <authorList>
            <person name="Lacey H.J."/>
            <person name="Gilchrist C.L.M."/>
            <person name="Crombie A."/>
            <person name="Kalaitzis J.A."/>
            <person name="Vuong D."/>
            <person name="Rutledge P.J."/>
            <person name="Turner P."/>
            <person name="Pitt J.I."/>
            <person name="Lacey E."/>
            <person name="Chooi Y.H."/>
            <person name="Piggott A.M."/>
        </authorList>
    </citation>
    <scope>NUCLEOTIDE SEQUENCE</scope>
    <source>
        <strain evidence="8">MST-FP2251</strain>
    </source>
</reference>
<dbReference type="Gene3D" id="3.40.605.10">
    <property type="entry name" value="Aldehyde Dehydrogenase, Chain A, domain 1"/>
    <property type="match status" value="1"/>
</dbReference>
<feature type="active site" evidence="5">
    <location>
        <position position="222"/>
    </location>
</feature>
<dbReference type="AlphaFoldDB" id="A0AAD4GRW0"/>
<dbReference type="InterPro" id="IPR015590">
    <property type="entry name" value="Aldehyde_DH_dom"/>
</dbReference>